<dbReference type="AlphaFoldDB" id="A0A917Q177"/>
<name>A0A917Q177_9PSED</name>
<keyword evidence="2" id="KW-1185">Reference proteome</keyword>
<dbReference type="EMBL" id="BMPO01000008">
    <property type="protein sequence ID" value="GGK05227.1"/>
    <property type="molecule type" value="Genomic_DNA"/>
</dbReference>
<evidence type="ECO:0000313" key="2">
    <source>
        <dbReference type="Proteomes" id="UP000635983"/>
    </source>
</evidence>
<protein>
    <submittedName>
        <fullName evidence="1">Uncharacterized protein</fullName>
    </submittedName>
</protein>
<dbReference type="Proteomes" id="UP000635983">
    <property type="component" value="Unassembled WGS sequence"/>
</dbReference>
<sequence>MPRSATTLRADERLLPFKGGSLGARGIYAHSSIYPYIVARGPFCYKGALFSGASYPGRSGCIAYGSLEDVSSDGLAKV</sequence>
<reference evidence="1" key="1">
    <citation type="journal article" date="2014" name="Int. J. Syst. Evol. Microbiol.">
        <title>Complete genome sequence of Corynebacterium casei LMG S-19264T (=DSM 44701T), isolated from a smear-ripened cheese.</title>
        <authorList>
            <consortium name="US DOE Joint Genome Institute (JGI-PGF)"/>
            <person name="Walter F."/>
            <person name="Albersmeier A."/>
            <person name="Kalinowski J."/>
            <person name="Ruckert C."/>
        </authorList>
    </citation>
    <scope>NUCLEOTIDE SEQUENCE</scope>
    <source>
        <strain evidence="1">JCM 30078</strain>
    </source>
</reference>
<proteinExistence type="predicted"/>
<evidence type="ECO:0000313" key="1">
    <source>
        <dbReference type="EMBL" id="GGK05227.1"/>
    </source>
</evidence>
<gene>
    <name evidence="1" type="ORF">GCM10009304_34180</name>
</gene>
<comment type="caution">
    <text evidence="1">The sequence shown here is derived from an EMBL/GenBank/DDBJ whole genome shotgun (WGS) entry which is preliminary data.</text>
</comment>
<organism evidence="1 2">
    <name type="scientific">Pseudomonas matsuisoli</name>
    <dbReference type="NCBI Taxonomy" id="1515666"/>
    <lineage>
        <taxon>Bacteria</taxon>
        <taxon>Pseudomonadati</taxon>
        <taxon>Pseudomonadota</taxon>
        <taxon>Gammaproteobacteria</taxon>
        <taxon>Pseudomonadales</taxon>
        <taxon>Pseudomonadaceae</taxon>
        <taxon>Pseudomonas</taxon>
    </lineage>
</organism>
<accession>A0A917Q177</accession>
<reference evidence="1" key="2">
    <citation type="submission" date="2020-09" db="EMBL/GenBank/DDBJ databases">
        <authorList>
            <person name="Sun Q."/>
            <person name="Ohkuma M."/>
        </authorList>
    </citation>
    <scope>NUCLEOTIDE SEQUENCE</scope>
    <source>
        <strain evidence="1">JCM 30078</strain>
    </source>
</reference>